<dbReference type="Gene3D" id="3.40.50.150">
    <property type="entry name" value="Vaccinia Virus protein VP39"/>
    <property type="match status" value="1"/>
</dbReference>
<accession>A0A8J9YCR3</accession>
<keyword evidence="3 4" id="KW-0949">S-adenosyl-L-methionine</keyword>
<dbReference type="Gene3D" id="1.25.40.10">
    <property type="entry name" value="Tetratricopeptide repeat domain"/>
    <property type="match status" value="1"/>
</dbReference>
<dbReference type="InterPro" id="IPR055135">
    <property type="entry name" value="PRMT_dom"/>
</dbReference>
<evidence type="ECO:0000259" key="5">
    <source>
        <dbReference type="Pfam" id="PF22528"/>
    </source>
</evidence>
<dbReference type="InterPro" id="IPR029063">
    <property type="entry name" value="SAM-dependent_MTases_sf"/>
</dbReference>
<dbReference type="GO" id="GO:0032259">
    <property type="term" value="P:methylation"/>
    <property type="evidence" value="ECO:0007669"/>
    <property type="project" value="UniProtKB-KW"/>
</dbReference>
<name>A0A8J9YCR3_9NEOP</name>
<dbReference type="EMBL" id="OV170223">
    <property type="protein sequence ID" value="CAH0722966.1"/>
    <property type="molecule type" value="Genomic_DNA"/>
</dbReference>
<organism evidence="6 7">
    <name type="scientific">Brenthis ino</name>
    <name type="common">lesser marbled fritillary</name>
    <dbReference type="NCBI Taxonomy" id="405034"/>
    <lineage>
        <taxon>Eukaryota</taxon>
        <taxon>Metazoa</taxon>
        <taxon>Ecdysozoa</taxon>
        <taxon>Arthropoda</taxon>
        <taxon>Hexapoda</taxon>
        <taxon>Insecta</taxon>
        <taxon>Pterygota</taxon>
        <taxon>Neoptera</taxon>
        <taxon>Endopterygota</taxon>
        <taxon>Lepidoptera</taxon>
        <taxon>Glossata</taxon>
        <taxon>Ditrysia</taxon>
        <taxon>Papilionoidea</taxon>
        <taxon>Nymphalidae</taxon>
        <taxon>Heliconiinae</taxon>
        <taxon>Argynnini</taxon>
        <taxon>Brenthis</taxon>
    </lineage>
</organism>
<dbReference type="CDD" id="cd02440">
    <property type="entry name" value="AdoMet_MTases"/>
    <property type="match status" value="1"/>
</dbReference>
<dbReference type="Pfam" id="PF22528">
    <property type="entry name" value="PRMT_C"/>
    <property type="match status" value="1"/>
</dbReference>
<evidence type="ECO:0000313" key="6">
    <source>
        <dbReference type="EMBL" id="CAH0722966.1"/>
    </source>
</evidence>
<dbReference type="GO" id="GO:0005634">
    <property type="term" value="C:nucleus"/>
    <property type="evidence" value="ECO:0007669"/>
    <property type="project" value="TreeGrafter"/>
</dbReference>
<keyword evidence="2 4" id="KW-0808">Transferase</keyword>
<evidence type="ECO:0000256" key="3">
    <source>
        <dbReference type="ARBA" id="ARBA00022691"/>
    </source>
</evidence>
<dbReference type="GO" id="GO:0016274">
    <property type="term" value="F:protein-arginine N-methyltransferase activity"/>
    <property type="evidence" value="ECO:0007669"/>
    <property type="project" value="InterPro"/>
</dbReference>
<dbReference type="Gene3D" id="2.70.160.11">
    <property type="entry name" value="Hnrnp arginine n-methyltransferase1"/>
    <property type="match status" value="1"/>
</dbReference>
<dbReference type="Proteomes" id="UP000838878">
    <property type="component" value="Chromosome 3"/>
</dbReference>
<dbReference type="PANTHER" id="PTHR11006:SF60">
    <property type="entry name" value="PROTEIN ARGININE N-METHYLTRANSFERASE 9"/>
    <property type="match status" value="1"/>
</dbReference>
<evidence type="ECO:0000256" key="2">
    <source>
        <dbReference type="ARBA" id="ARBA00022679"/>
    </source>
</evidence>
<dbReference type="GO" id="GO:0042054">
    <property type="term" value="F:histone methyltransferase activity"/>
    <property type="evidence" value="ECO:0007669"/>
    <property type="project" value="TreeGrafter"/>
</dbReference>
<protein>
    <recommendedName>
        <fullName evidence="5">Protein arginine N-methyltransferase domain-containing protein</fullName>
    </recommendedName>
</protein>
<feature type="domain" description="Protein arginine N-methyltransferase" evidence="5">
    <location>
        <begin position="322"/>
        <end position="421"/>
    </location>
</feature>
<dbReference type="InterPro" id="IPR025799">
    <property type="entry name" value="Arg_MeTrfase"/>
</dbReference>
<dbReference type="SUPFAM" id="SSF48452">
    <property type="entry name" value="TPR-like"/>
    <property type="match status" value="1"/>
</dbReference>
<feature type="non-terminal residue" evidence="6">
    <location>
        <position position="726"/>
    </location>
</feature>
<keyword evidence="1 4" id="KW-0489">Methyltransferase</keyword>
<evidence type="ECO:0000256" key="1">
    <source>
        <dbReference type="ARBA" id="ARBA00022603"/>
    </source>
</evidence>
<evidence type="ECO:0000256" key="4">
    <source>
        <dbReference type="PROSITE-ProRule" id="PRU01015"/>
    </source>
</evidence>
<dbReference type="OrthoDB" id="5980806at2759"/>
<dbReference type="InterPro" id="IPR011990">
    <property type="entry name" value="TPR-like_helical_dom_sf"/>
</dbReference>
<reference evidence="6" key="1">
    <citation type="submission" date="2021-12" db="EMBL/GenBank/DDBJ databases">
        <authorList>
            <person name="Martin H S."/>
        </authorList>
    </citation>
    <scope>NUCLEOTIDE SEQUENCE</scope>
</reference>
<proteinExistence type="predicted"/>
<dbReference type="SUPFAM" id="SSF53335">
    <property type="entry name" value="S-adenosyl-L-methionine-dependent methyltransferases"/>
    <property type="match status" value="1"/>
</dbReference>
<dbReference type="PANTHER" id="PTHR11006">
    <property type="entry name" value="PROTEIN ARGININE N-METHYLTRANSFERASE"/>
    <property type="match status" value="1"/>
</dbReference>
<gene>
    <name evidence="6" type="ORF">BINO364_LOCUS8846</name>
</gene>
<keyword evidence="7" id="KW-1185">Reference proteome</keyword>
<sequence length="726" mass="82517">MSGMAREYISYARQLSANGCFTKSVDLYFMAFERSPQLKISYEPEFRAVMTKMNEALAAANKIEDIFSNFSRAINIFPGNIYLLNEIGKYLYKFGFYEEAWSQFQKALVIDAGYVTAEKNLNSLKNLMVERWHFRMLNDKIRNDSYRAAINEKVIPKKTNVLDLGTGTGLLAMYATERNPMGITACDSSEVMAALADCILEENRLLMSVVVINKMSTSMNYTEIGGKRSLLITELFDAGLFGEHVLQSLSHAWENLLTPDAEILPRKAEFFIMGANSELLSAKYQLCSKAKSLLEIPYLSIHILTCDETYDCEDVHLYKDIKYITAPESVVKVDFNNVHDILDKLHNSEPYVVDLKVAEKGEINTFIGWFNLYLTENITITTDPRDKNRANAWQQAVFFDNLPKNVQENDTLNANFFIQSEKLSMKPNFNCDMRISPETLRFLNDTTYMELIKKCIGMACVYLGQIAEIDDINLVDLCPFPIFGLLMLKRGVRSLICYAKTELDRLFIEEIIRVNNISVDKVTYLIGDDWTRDSFKDKYHAIFCHIFDLSGDLDIRAKDIAQHLKNAHLIQGGLFMPANVTLMGEVVSSNWLDVTNRVHDSNVGYKMSMHINKYQVSQNFGVDYTHLEYLPLTDPVNLGNCCQLAPDVINVPIKNDGDANGIICWYNIELMENLSEISTKRPQSFIDGIAFLANPILPMARGNVANILRCVDSDGSFKLIVDIENM</sequence>
<evidence type="ECO:0000313" key="7">
    <source>
        <dbReference type="Proteomes" id="UP000838878"/>
    </source>
</evidence>
<dbReference type="AlphaFoldDB" id="A0A8J9YCR3"/>
<dbReference type="PROSITE" id="PS51678">
    <property type="entry name" value="SAM_MT_PRMT"/>
    <property type="match status" value="1"/>
</dbReference>